<accession>A0ABC8KTR2</accession>
<feature type="compositionally biased region" description="Polar residues" evidence="1">
    <location>
        <begin position="21"/>
        <end position="32"/>
    </location>
</feature>
<dbReference type="Gene3D" id="2.40.50.140">
    <property type="entry name" value="Nucleic acid-binding proteins"/>
    <property type="match status" value="1"/>
</dbReference>
<comment type="caution">
    <text evidence="3">The sequence shown here is derived from an EMBL/GenBank/DDBJ whole genome shotgun (WGS) entry which is preliminary data.</text>
</comment>
<dbReference type="InterPro" id="IPR012340">
    <property type="entry name" value="NA-bd_OB-fold"/>
</dbReference>
<name>A0ABC8KTR2_ERUVS</name>
<dbReference type="EMBL" id="CAKOAT010290710">
    <property type="protein sequence ID" value="CAH8360634.1"/>
    <property type="molecule type" value="Genomic_DNA"/>
</dbReference>
<proteinExistence type="predicted"/>
<evidence type="ECO:0000313" key="4">
    <source>
        <dbReference type="Proteomes" id="UP001642260"/>
    </source>
</evidence>
<dbReference type="SUPFAM" id="SSF50249">
    <property type="entry name" value="Nucleic acid-binding proteins"/>
    <property type="match status" value="1"/>
</dbReference>
<feature type="domain" description="Replication factor A C-terminal" evidence="2">
    <location>
        <begin position="121"/>
        <end position="209"/>
    </location>
</feature>
<keyword evidence="4" id="KW-1185">Reference proteome</keyword>
<evidence type="ECO:0000256" key="1">
    <source>
        <dbReference type="SAM" id="MobiDB-lite"/>
    </source>
</evidence>
<reference evidence="3 4" key="1">
    <citation type="submission" date="2022-03" db="EMBL/GenBank/DDBJ databases">
        <authorList>
            <person name="Macdonald S."/>
            <person name="Ahmed S."/>
            <person name="Newling K."/>
        </authorList>
    </citation>
    <scope>NUCLEOTIDE SEQUENCE [LARGE SCALE GENOMIC DNA]</scope>
</reference>
<feature type="region of interest" description="Disordered" evidence="1">
    <location>
        <begin position="1"/>
        <end position="64"/>
    </location>
</feature>
<dbReference type="AlphaFoldDB" id="A0ABC8KTR2"/>
<evidence type="ECO:0000313" key="3">
    <source>
        <dbReference type="EMBL" id="CAH8360634.1"/>
    </source>
</evidence>
<dbReference type="Proteomes" id="UP001642260">
    <property type="component" value="Unassembled WGS sequence"/>
</dbReference>
<sequence length="230" mass="24003">MKISGAPESVKPNGEAAVSSIPVNSGAPNGVSSGDVGLMKSKGPAADSSTPVKPTGKLGASSGLKIGVSGKPPILLMCQRQSYRLRQRGGANGVIADVVVNPEPATLGELLAYMKQPSAKCMATIDDVVHGSKWYYIGCGDCHTKATIGPTTLMCKKCGKNEIVGVPQYLSKLFVYDHQDQAMFLVLGDAGEELFGKKAVELIESYYQANDGASEDDIVPVPQAMVDAIG</sequence>
<dbReference type="InterPro" id="IPR013955">
    <property type="entry name" value="Rep_factor-A_C"/>
</dbReference>
<dbReference type="Pfam" id="PF08646">
    <property type="entry name" value="Rep_fac-A_C"/>
    <property type="match status" value="1"/>
</dbReference>
<organism evidence="3 4">
    <name type="scientific">Eruca vesicaria subsp. sativa</name>
    <name type="common">Garden rocket</name>
    <name type="synonym">Eruca sativa</name>
    <dbReference type="NCBI Taxonomy" id="29727"/>
    <lineage>
        <taxon>Eukaryota</taxon>
        <taxon>Viridiplantae</taxon>
        <taxon>Streptophyta</taxon>
        <taxon>Embryophyta</taxon>
        <taxon>Tracheophyta</taxon>
        <taxon>Spermatophyta</taxon>
        <taxon>Magnoliopsida</taxon>
        <taxon>eudicotyledons</taxon>
        <taxon>Gunneridae</taxon>
        <taxon>Pentapetalae</taxon>
        <taxon>rosids</taxon>
        <taxon>malvids</taxon>
        <taxon>Brassicales</taxon>
        <taxon>Brassicaceae</taxon>
        <taxon>Brassiceae</taxon>
        <taxon>Eruca</taxon>
    </lineage>
</organism>
<evidence type="ECO:0000259" key="2">
    <source>
        <dbReference type="Pfam" id="PF08646"/>
    </source>
</evidence>
<gene>
    <name evidence="3" type="ORF">ERUC_LOCUS26390</name>
</gene>
<protein>
    <recommendedName>
        <fullName evidence="2">Replication factor A C-terminal domain-containing protein</fullName>
    </recommendedName>
</protein>